<dbReference type="Pfam" id="PF08395">
    <property type="entry name" value="7tm_7"/>
    <property type="match status" value="1"/>
</dbReference>
<dbReference type="PhylomeDB" id="Q16TD4"/>
<evidence type="ECO:0000256" key="3">
    <source>
        <dbReference type="ARBA" id="ARBA00022692"/>
    </source>
</evidence>
<feature type="transmembrane region" description="Helical" evidence="6">
    <location>
        <begin position="52"/>
        <end position="72"/>
    </location>
</feature>
<comment type="function">
    <text evidence="6">Gustatory receptor which mediates acceptance or avoidance behavior, depending on its substrates.</text>
</comment>
<accession>Q16TD4</accession>
<keyword evidence="3 6" id="KW-0812">Transmembrane</keyword>
<gene>
    <name evidence="7" type="primary">GPRgr29</name>
    <name evidence="7" type="ORF">AaeL_AAEL010275</name>
</gene>
<dbReference type="PaxDb" id="7159-AAEL010275-PA"/>
<evidence type="ECO:0000313" key="7">
    <source>
        <dbReference type="EMBL" id="EAT37762.2"/>
    </source>
</evidence>
<protein>
    <recommendedName>
        <fullName evidence="6">Gustatory receptor</fullName>
    </recommendedName>
</protein>
<reference evidence="7" key="2">
    <citation type="journal article" date="2007" name="Science">
        <title>Genome sequence of Aedes aegypti, a major arbovirus vector.</title>
        <authorList>
            <person name="Nene V."/>
            <person name="Wortman J.R."/>
            <person name="Lawson D."/>
            <person name="Haas B."/>
            <person name="Kodira C."/>
            <person name="Tu Z.J."/>
            <person name="Loftus B."/>
            <person name="Xi Z."/>
            <person name="Megy K."/>
            <person name="Grabherr M."/>
            <person name="Ren Q."/>
            <person name="Zdobnov E.M."/>
            <person name="Lobo N.F."/>
            <person name="Campbell K.S."/>
            <person name="Brown S.E."/>
            <person name="Bonaldo M.F."/>
            <person name="Zhu J."/>
            <person name="Sinkins S.P."/>
            <person name="Hogenkamp D.G."/>
            <person name="Amedeo P."/>
            <person name="Arensburger P."/>
            <person name="Atkinson P.W."/>
            <person name="Bidwell S."/>
            <person name="Biedler J."/>
            <person name="Birney E."/>
            <person name="Bruggner R.V."/>
            <person name="Costas J."/>
            <person name="Coy M.R."/>
            <person name="Crabtree J."/>
            <person name="Crawford M."/>
            <person name="Debruyn B."/>
            <person name="Decaprio D."/>
            <person name="Eiglmeier K."/>
            <person name="Eisenstadt E."/>
            <person name="El-Dorry H."/>
            <person name="Gelbart W.M."/>
            <person name="Gomes S.L."/>
            <person name="Hammond M."/>
            <person name="Hannick L.I."/>
            <person name="Hogan J.R."/>
            <person name="Holmes M.H."/>
            <person name="Jaffe D."/>
            <person name="Johnston J.S."/>
            <person name="Kennedy R.C."/>
            <person name="Koo H."/>
            <person name="Kravitz S."/>
            <person name="Kriventseva E.V."/>
            <person name="Kulp D."/>
            <person name="Labutti K."/>
            <person name="Lee E."/>
            <person name="Li S."/>
            <person name="Lovin D.D."/>
            <person name="Mao C."/>
            <person name="Mauceli E."/>
            <person name="Menck C.F."/>
            <person name="Miller J.R."/>
            <person name="Montgomery P."/>
            <person name="Mori A."/>
            <person name="Nascimento A.L."/>
            <person name="Naveira H.F."/>
            <person name="Nusbaum C."/>
            <person name="O'leary S."/>
            <person name="Orvis J."/>
            <person name="Pertea M."/>
            <person name="Quesneville H."/>
            <person name="Reidenbach K.R."/>
            <person name="Rogers Y.H."/>
            <person name="Roth C.W."/>
            <person name="Schneider J.R."/>
            <person name="Schatz M."/>
            <person name="Shumway M."/>
            <person name="Stanke M."/>
            <person name="Stinson E.O."/>
            <person name="Tubio J.M."/>
            <person name="Vanzee J.P."/>
            <person name="Verjovski-Almeida S."/>
            <person name="Werner D."/>
            <person name="White O."/>
            <person name="Wyder S."/>
            <person name="Zeng Q."/>
            <person name="Zhao Q."/>
            <person name="Zhao Y."/>
            <person name="Hill C.A."/>
            <person name="Raikhel A.S."/>
            <person name="Soares M.B."/>
            <person name="Knudson D.L."/>
            <person name="Lee N.H."/>
            <person name="Galagan J."/>
            <person name="Salzberg S.L."/>
            <person name="Paulsen I.T."/>
            <person name="Dimopoulos G."/>
            <person name="Collins F.H."/>
            <person name="Birren B."/>
            <person name="Fraser-Liggett C.M."/>
            <person name="Severson D.W."/>
        </authorList>
    </citation>
    <scope>NUCLEOTIDE SEQUENCE [LARGE SCALE GENOMIC DNA]</scope>
    <source>
        <strain evidence="7">Liverpool</strain>
    </source>
</reference>
<keyword evidence="6" id="KW-0807">Transducer</keyword>
<dbReference type="InterPro" id="IPR013604">
    <property type="entry name" value="7TM_chemorcpt"/>
</dbReference>
<keyword evidence="2 6" id="KW-1003">Cell membrane</keyword>
<feature type="transmembrane region" description="Helical" evidence="6">
    <location>
        <begin position="178"/>
        <end position="203"/>
    </location>
</feature>
<feature type="non-terminal residue" evidence="7">
    <location>
        <position position="406"/>
    </location>
</feature>
<keyword evidence="4 6" id="KW-1133">Transmembrane helix</keyword>
<feature type="transmembrane region" description="Helical" evidence="6">
    <location>
        <begin position="310"/>
        <end position="334"/>
    </location>
</feature>
<dbReference type="GO" id="GO:0005886">
    <property type="term" value="C:plasma membrane"/>
    <property type="evidence" value="ECO:0007669"/>
    <property type="project" value="UniProtKB-SubCell"/>
</dbReference>
<feature type="transmembrane region" description="Helical" evidence="6">
    <location>
        <begin position="380"/>
        <end position="400"/>
    </location>
</feature>
<keyword evidence="6" id="KW-0675">Receptor</keyword>
<feature type="transmembrane region" description="Helical" evidence="6">
    <location>
        <begin position="269"/>
        <end position="289"/>
    </location>
</feature>
<dbReference type="EMBL" id="CH477652">
    <property type="protein sequence ID" value="EAT37762.2"/>
    <property type="molecule type" value="Genomic_DNA"/>
</dbReference>
<evidence type="ECO:0000256" key="5">
    <source>
        <dbReference type="ARBA" id="ARBA00023136"/>
    </source>
</evidence>
<name>Q16TD4_AEDAE</name>
<evidence type="ECO:0000256" key="6">
    <source>
        <dbReference type="RuleBase" id="RU363108"/>
    </source>
</evidence>
<keyword evidence="5 6" id="KW-0472">Membrane</keyword>
<dbReference type="GO" id="GO:0007165">
    <property type="term" value="P:signal transduction"/>
    <property type="evidence" value="ECO:0007669"/>
    <property type="project" value="UniProtKB-KW"/>
</dbReference>
<dbReference type="GO" id="GO:0050909">
    <property type="term" value="P:sensory perception of taste"/>
    <property type="evidence" value="ECO:0007669"/>
    <property type="project" value="InterPro"/>
</dbReference>
<evidence type="ECO:0000313" key="8">
    <source>
        <dbReference type="Proteomes" id="UP000682892"/>
    </source>
</evidence>
<comment type="similarity">
    <text evidence="6">Belongs to the insect chemoreceptor superfamily. Gustatory receptor (GR) family.</text>
</comment>
<proteinExistence type="inferred from homology"/>
<evidence type="ECO:0000256" key="2">
    <source>
        <dbReference type="ARBA" id="ARBA00022475"/>
    </source>
</evidence>
<feature type="transmembrane region" description="Helical" evidence="6">
    <location>
        <begin position="143"/>
        <end position="166"/>
    </location>
</feature>
<evidence type="ECO:0000256" key="4">
    <source>
        <dbReference type="ARBA" id="ARBA00022989"/>
    </source>
</evidence>
<organism evidence="7 8">
    <name type="scientific">Aedes aegypti</name>
    <name type="common">Yellowfever mosquito</name>
    <name type="synonym">Culex aegypti</name>
    <dbReference type="NCBI Taxonomy" id="7159"/>
    <lineage>
        <taxon>Eukaryota</taxon>
        <taxon>Metazoa</taxon>
        <taxon>Ecdysozoa</taxon>
        <taxon>Arthropoda</taxon>
        <taxon>Hexapoda</taxon>
        <taxon>Insecta</taxon>
        <taxon>Pterygota</taxon>
        <taxon>Neoptera</taxon>
        <taxon>Endopterygota</taxon>
        <taxon>Diptera</taxon>
        <taxon>Nematocera</taxon>
        <taxon>Culicoidea</taxon>
        <taxon>Culicidae</taxon>
        <taxon>Culicinae</taxon>
        <taxon>Aedini</taxon>
        <taxon>Aedes</taxon>
        <taxon>Stegomyia</taxon>
    </lineage>
</organism>
<sequence length="406" mass="47483">MKLPRIFVSMSSSSVYQTVHPYRLIYTLAGMHYHEPPKPVPNYEPRLTFPWLLNYIRLIFMELSGTAMYLYVSTNLDVRGSFILESGIKVCQGLSGITVMIASLIFNFNYLSFVEVLRKLHSVDEMFTSLEIRNDHTRQHKSIWQAIVVTVGVHLIMHILSAFLYFGNNMPSEQKFYIFIMLIFTVFSFHIPFTIALGNYLIYTYLIHERYELLNELIKTRFDTSNRRRMIWVKELMPPMKNQQDLIQQISEIHATLSDMIDILSNSQWVSFICLSVNTLAYTTFNIYSLYRMMLLQVEWQRVSTTLPTLLWNVIYVGMYAAVIVRGIFVGWAADGTVTLLYKVVNNERDPKMEMALRNAAWQIRGRSSELKFKFYNSSFPVLFSTVGLIITYLVILFQFDSMMKQ</sequence>
<reference evidence="7" key="1">
    <citation type="submission" date="2005-10" db="EMBL/GenBank/DDBJ databases">
        <authorList>
            <person name="Loftus B.J."/>
            <person name="Nene V.M."/>
            <person name="Hannick L.I."/>
            <person name="Bidwell S."/>
            <person name="Haas B."/>
            <person name="Amedeo P."/>
            <person name="Orvis J."/>
            <person name="Wortman J.R."/>
            <person name="White O.R."/>
            <person name="Salzberg S."/>
            <person name="Shumway M."/>
            <person name="Koo H."/>
            <person name="Zhao Y."/>
            <person name="Holmes M."/>
            <person name="Miller J."/>
            <person name="Schatz M."/>
            <person name="Pop M."/>
            <person name="Pai G."/>
            <person name="Utterback T."/>
            <person name="Rogers Y.-H."/>
            <person name="Kravitz S."/>
            <person name="Fraser C.M."/>
        </authorList>
    </citation>
    <scope>NUCLEOTIDE SEQUENCE</scope>
    <source>
        <strain evidence="7">Liverpool</strain>
    </source>
</reference>
<reference evidence="7" key="3">
    <citation type="submission" date="2012-09" db="EMBL/GenBank/DDBJ databases">
        <authorList>
            <consortium name="VectorBase"/>
        </authorList>
    </citation>
    <scope>NUCLEOTIDE SEQUENCE</scope>
    <source>
        <strain evidence="7">Liverpool</strain>
    </source>
</reference>
<comment type="subcellular location">
    <subcellularLocation>
        <location evidence="1 6">Cell membrane</location>
        <topology evidence="1 6">Multi-pass membrane protein</topology>
    </subcellularLocation>
</comment>
<dbReference type="Proteomes" id="UP000682892">
    <property type="component" value="Unassembled WGS sequence"/>
</dbReference>
<evidence type="ECO:0000256" key="1">
    <source>
        <dbReference type="ARBA" id="ARBA00004651"/>
    </source>
</evidence>
<dbReference type="eggNOG" id="ENOG502T6ME">
    <property type="taxonomic scope" value="Eukaryota"/>
</dbReference>
<dbReference type="AlphaFoldDB" id="Q16TD4"/>
<feature type="transmembrane region" description="Helical" evidence="6">
    <location>
        <begin position="93"/>
        <end position="113"/>
    </location>
</feature>